<accession>A0A8J6P500</accession>
<protein>
    <submittedName>
        <fullName evidence="2">Helix-turn-helix transcriptional regulator</fullName>
    </submittedName>
</protein>
<dbReference type="PROSITE" id="PS50943">
    <property type="entry name" value="HTH_CROC1"/>
    <property type="match status" value="1"/>
</dbReference>
<comment type="caution">
    <text evidence="2">The sequence shown here is derived from an EMBL/GenBank/DDBJ whole genome shotgun (WGS) entry which is preliminary data.</text>
</comment>
<evidence type="ECO:0000313" key="2">
    <source>
        <dbReference type="EMBL" id="MBC8433547.1"/>
    </source>
</evidence>
<dbReference type="Pfam" id="PF01381">
    <property type="entry name" value="HTH_3"/>
    <property type="match status" value="1"/>
</dbReference>
<dbReference type="Proteomes" id="UP000605201">
    <property type="component" value="Unassembled WGS sequence"/>
</dbReference>
<dbReference type="InterPro" id="IPR010982">
    <property type="entry name" value="Lambda_DNA-bd_dom_sf"/>
</dbReference>
<dbReference type="SMART" id="SM00530">
    <property type="entry name" value="HTH_XRE"/>
    <property type="match status" value="1"/>
</dbReference>
<dbReference type="InterPro" id="IPR001387">
    <property type="entry name" value="Cro/C1-type_HTH"/>
</dbReference>
<sequence>MKRPPAEEMARMKEELYCDLARGDIGIREATRRMRKILGMNQKEYAQKVADISPRILSGFENGSGNPTLATLEKIALPFGLKITFLPPESWRLHAHKE</sequence>
<proteinExistence type="predicted"/>
<evidence type="ECO:0000313" key="3">
    <source>
        <dbReference type="Proteomes" id="UP000605201"/>
    </source>
</evidence>
<evidence type="ECO:0000259" key="1">
    <source>
        <dbReference type="PROSITE" id="PS50943"/>
    </source>
</evidence>
<gene>
    <name evidence="2" type="ORF">H8D96_16695</name>
</gene>
<dbReference type="SUPFAM" id="SSF47413">
    <property type="entry name" value="lambda repressor-like DNA-binding domains"/>
    <property type="match status" value="1"/>
</dbReference>
<dbReference type="AlphaFoldDB" id="A0A8J6P500"/>
<name>A0A8J6P500_9BACT</name>
<dbReference type="EMBL" id="JACNIG010000307">
    <property type="protein sequence ID" value="MBC8433547.1"/>
    <property type="molecule type" value="Genomic_DNA"/>
</dbReference>
<dbReference type="CDD" id="cd00093">
    <property type="entry name" value="HTH_XRE"/>
    <property type="match status" value="1"/>
</dbReference>
<dbReference type="GO" id="GO:0003677">
    <property type="term" value="F:DNA binding"/>
    <property type="evidence" value="ECO:0007669"/>
    <property type="project" value="InterPro"/>
</dbReference>
<organism evidence="2 3">
    <name type="scientific">Candidatus Desulfatibia vada</name>
    <dbReference type="NCBI Taxonomy" id="2841696"/>
    <lineage>
        <taxon>Bacteria</taxon>
        <taxon>Pseudomonadati</taxon>
        <taxon>Thermodesulfobacteriota</taxon>
        <taxon>Desulfobacteria</taxon>
        <taxon>Desulfobacterales</taxon>
        <taxon>Desulfobacterales incertae sedis</taxon>
        <taxon>Candidatus Desulfatibia</taxon>
    </lineage>
</organism>
<dbReference type="Gene3D" id="1.10.260.40">
    <property type="entry name" value="lambda repressor-like DNA-binding domains"/>
    <property type="match status" value="1"/>
</dbReference>
<feature type="domain" description="HTH cro/C1-type" evidence="1">
    <location>
        <begin position="32"/>
        <end position="86"/>
    </location>
</feature>
<reference evidence="2 3" key="1">
    <citation type="submission" date="2020-08" db="EMBL/GenBank/DDBJ databases">
        <title>Bridging the membrane lipid divide: bacteria of the FCB group superphylum have the potential to synthesize archaeal ether lipids.</title>
        <authorList>
            <person name="Villanueva L."/>
            <person name="Von Meijenfeldt F.A.B."/>
            <person name="Westbye A.B."/>
            <person name="Yadav S."/>
            <person name="Hopmans E.C."/>
            <person name="Dutilh B.E."/>
            <person name="Sinninghe Damste J.S."/>
        </authorList>
    </citation>
    <scope>NUCLEOTIDE SEQUENCE [LARGE SCALE GENOMIC DNA]</scope>
    <source>
        <strain evidence="2">NIOZ-UU17</strain>
    </source>
</reference>